<protein>
    <recommendedName>
        <fullName evidence="4">BZIP domain-containing protein</fullName>
    </recommendedName>
</protein>
<dbReference type="InParanoid" id="A0A2T2ZXW2"/>
<dbReference type="OrthoDB" id="5387389at2759"/>
<sequence>MSPRGYPDITDSLANLSIINSDLSTDVQASPRDQVTPSQPDFQLPSNSGQTSSHTSPEAFISGSDTETESPVKMPSGSSSKHHSSSSSSKHHSSSSSSKHHSGSSKHSSKKDDWAEVTEPEERRRIQNRIAQRKFPTNTQTHNP</sequence>
<evidence type="ECO:0000313" key="3">
    <source>
        <dbReference type="Proteomes" id="UP000241462"/>
    </source>
</evidence>
<dbReference type="AlphaFoldDB" id="A0A2T2ZXW2"/>
<reference evidence="2 3" key="1">
    <citation type="journal article" date="2018" name="Mycol. Prog.">
        <title>Coniella lustricola, a new species from submerged detritus.</title>
        <authorList>
            <person name="Raudabaugh D.B."/>
            <person name="Iturriaga T."/>
            <person name="Carver A."/>
            <person name="Mondo S."/>
            <person name="Pangilinan J."/>
            <person name="Lipzen A."/>
            <person name="He G."/>
            <person name="Amirebrahimi M."/>
            <person name="Grigoriev I.V."/>
            <person name="Miller A.N."/>
        </authorList>
    </citation>
    <scope>NUCLEOTIDE SEQUENCE [LARGE SCALE GENOMIC DNA]</scope>
    <source>
        <strain evidence="2 3">B22-T-1</strain>
    </source>
</reference>
<dbReference type="CDD" id="cd14688">
    <property type="entry name" value="bZIP_YAP"/>
    <property type="match status" value="1"/>
</dbReference>
<evidence type="ECO:0000256" key="1">
    <source>
        <dbReference type="SAM" id="MobiDB-lite"/>
    </source>
</evidence>
<dbReference type="EMBL" id="KZ678576">
    <property type="protein sequence ID" value="PSR79194.1"/>
    <property type="molecule type" value="Genomic_DNA"/>
</dbReference>
<feature type="compositionally biased region" description="Polar residues" evidence="1">
    <location>
        <begin position="135"/>
        <end position="144"/>
    </location>
</feature>
<name>A0A2T2ZXW2_9PEZI</name>
<evidence type="ECO:0008006" key="4">
    <source>
        <dbReference type="Google" id="ProtNLM"/>
    </source>
</evidence>
<accession>A0A2T2ZXW2</accession>
<feature type="region of interest" description="Disordered" evidence="1">
    <location>
        <begin position="24"/>
        <end position="144"/>
    </location>
</feature>
<proteinExistence type="predicted"/>
<dbReference type="STRING" id="2025994.A0A2T2ZXW2"/>
<gene>
    <name evidence="2" type="ORF">BD289DRAFT_105111</name>
</gene>
<feature type="compositionally biased region" description="Polar residues" evidence="1">
    <location>
        <begin position="24"/>
        <end position="56"/>
    </location>
</feature>
<evidence type="ECO:0000313" key="2">
    <source>
        <dbReference type="EMBL" id="PSR79194.1"/>
    </source>
</evidence>
<dbReference type="Proteomes" id="UP000241462">
    <property type="component" value="Unassembled WGS sequence"/>
</dbReference>
<feature type="compositionally biased region" description="Basic residues" evidence="1">
    <location>
        <begin position="80"/>
        <end position="109"/>
    </location>
</feature>
<keyword evidence="3" id="KW-1185">Reference proteome</keyword>
<organism evidence="2 3">
    <name type="scientific">Coniella lustricola</name>
    <dbReference type="NCBI Taxonomy" id="2025994"/>
    <lineage>
        <taxon>Eukaryota</taxon>
        <taxon>Fungi</taxon>
        <taxon>Dikarya</taxon>
        <taxon>Ascomycota</taxon>
        <taxon>Pezizomycotina</taxon>
        <taxon>Sordariomycetes</taxon>
        <taxon>Sordariomycetidae</taxon>
        <taxon>Diaporthales</taxon>
        <taxon>Schizoparmaceae</taxon>
        <taxon>Coniella</taxon>
    </lineage>
</organism>
<feature type="compositionally biased region" description="Basic and acidic residues" evidence="1">
    <location>
        <begin position="110"/>
        <end position="125"/>
    </location>
</feature>